<evidence type="ECO:0000256" key="3">
    <source>
        <dbReference type="ARBA" id="ARBA00023172"/>
    </source>
</evidence>
<dbReference type="InterPro" id="IPR050808">
    <property type="entry name" value="Phage_Integrase"/>
</dbReference>
<dbReference type="SUPFAM" id="SSF56349">
    <property type="entry name" value="DNA breaking-rejoining enzymes"/>
    <property type="match status" value="1"/>
</dbReference>
<dbReference type="InterPro" id="IPR002104">
    <property type="entry name" value="Integrase_catalytic"/>
</dbReference>
<sequence>MAKKLTEGLVRGLPFGGKAVRDTEVKGLMVLCHKRSKSYAVQGDIWRNKRKVKCIRITIGRTDWVSLRDARSRARELMAAISRGEDPTAPLKVKAFTLADAWELYRKNGTLSPKTKKEYSGHLRRDFKNWLTIPLSELGNDRRMVREKHEVLTAKNGPYAANAAFRTFRALYNRALREDPSLPPNPSVAITFNQESRRDSSLTREELSTWFRKLDDLSPIVRHLHMVLLFTGLRRSEACTARWEHFDEHKGTLHIPNPKGGAARAFTLPLSTTLVGILKYRRKENEKLFPDSPWVFPSNSRSAHIEEPKRRGLPNPHSLRHTYRTLALEAGIPFTETCLLMNHKRRDVSYGYITRDALIQHLKTQQEKMSQYLSDAIHEGNELLS</sequence>
<comment type="caution">
    <text evidence="5">The sequence shown here is derived from an EMBL/GenBank/DDBJ whole genome shotgun (WGS) entry which is preliminary data.</text>
</comment>
<dbReference type="Pfam" id="PF13356">
    <property type="entry name" value="Arm-DNA-bind_3"/>
    <property type="match status" value="1"/>
</dbReference>
<dbReference type="InterPro" id="IPR038488">
    <property type="entry name" value="Integrase_DNA-bd_sf"/>
</dbReference>
<keyword evidence="3" id="KW-0233">DNA recombination</keyword>
<evidence type="ECO:0000313" key="6">
    <source>
        <dbReference type="Proteomes" id="UP001250932"/>
    </source>
</evidence>
<evidence type="ECO:0000256" key="2">
    <source>
        <dbReference type="ARBA" id="ARBA00022908"/>
    </source>
</evidence>
<protein>
    <submittedName>
        <fullName evidence="5">Tyrosine-type recombinase/integrase</fullName>
    </submittedName>
</protein>
<name>A0ABU3KCQ3_9BACT</name>
<evidence type="ECO:0000256" key="1">
    <source>
        <dbReference type="ARBA" id="ARBA00008857"/>
    </source>
</evidence>
<comment type="similarity">
    <text evidence="1">Belongs to the 'phage' integrase family.</text>
</comment>
<gene>
    <name evidence="5" type="ORF">PPG34_18260</name>
</gene>
<dbReference type="Gene3D" id="1.10.443.10">
    <property type="entry name" value="Intergrase catalytic core"/>
    <property type="match status" value="1"/>
</dbReference>
<feature type="domain" description="Tyr recombinase" evidence="4">
    <location>
        <begin position="197"/>
        <end position="367"/>
    </location>
</feature>
<dbReference type="PANTHER" id="PTHR30629:SF2">
    <property type="entry name" value="PROPHAGE INTEGRASE INTS-RELATED"/>
    <property type="match status" value="1"/>
</dbReference>
<proteinExistence type="inferred from homology"/>
<organism evidence="5 6">
    <name type="scientific">Candidatus Nitronereus thalassa</name>
    <dbReference type="NCBI Taxonomy" id="3020898"/>
    <lineage>
        <taxon>Bacteria</taxon>
        <taxon>Pseudomonadati</taxon>
        <taxon>Nitrospirota</taxon>
        <taxon>Nitrospiria</taxon>
        <taxon>Nitrospirales</taxon>
        <taxon>Nitrospiraceae</taxon>
        <taxon>Candidatus Nitronereus</taxon>
    </lineage>
</organism>
<dbReference type="InterPro" id="IPR011010">
    <property type="entry name" value="DNA_brk_join_enz"/>
</dbReference>
<accession>A0ABU3KCQ3</accession>
<keyword evidence="2" id="KW-0229">DNA integration</keyword>
<dbReference type="InterPro" id="IPR025166">
    <property type="entry name" value="Integrase_DNA_bind_dom"/>
</dbReference>
<dbReference type="Pfam" id="PF00589">
    <property type="entry name" value="Phage_integrase"/>
    <property type="match status" value="1"/>
</dbReference>
<dbReference type="RefSeq" id="WP_313834884.1">
    <property type="nucleotide sequence ID" value="NZ_JAQOUE010000002.1"/>
</dbReference>
<dbReference type="InterPro" id="IPR013762">
    <property type="entry name" value="Integrase-like_cat_sf"/>
</dbReference>
<dbReference type="Proteomes" id="UP001250932">
    <property type="component" value="Unassembled WGS sequence"/>
</dbReference>
<dbReference type="PANTHER" id="PTHR30629">
    <property type="entry name" value="PROPHAGE INTEGRASE"/>
    <property type="match status" value="1"/>
</dbReference>
<dbReference type="Gene3D" id="3.30.160.390">
    <property type="entry name" value="Integrase, DNA-binding domain"/>
    <property type="match status" value="1"/>
</dbReference>
<dbReference type="EMBL" id="JAQOUE010000002">
    <property type="protein sequence ID" value="MDT7044300.1"/>
    <property type="molecule type" value="Genomic_DNA"/>
</dbReference>
<dbReference type="PROSITE" id="PS51898">
    <property type="entry name" value="TYR_RECOMBINASE"/>
    <property type="match status" value="1"/>
</dbReference>
<evidence type="ECO:0000313" key="5">
    <source>
        <dbReference type="EMBL" id="MDT7044300.1"/>
    </source>
</evidence>
<evidence type="ECO:0000259" key="4">
    <source>
        <dbReference type="PROSITE" id="PS51898"/>
    </source>
</evidence>
<keyword evidence="6" id="KW-1185">Reference proteome</keyword>
<reference evidence="5 6" key="1">
    <citation type="journal article" date="2023" name="ISME J.">
        <title>Cultivation and genomic characterization of novel and ubiquitous marine nitrite-oxidizing bacteria from the Nitrospirales.</title>
        <authorList>
            <person name="Mueller A.J."/>
            <person name="Daebeler A."/>
            <person name="Herbold C.W."/>
            <person name="Kirkegaard R.H."/>
            <person name="Daims H."/>
        </authorList>
    </citation>
    <scope>NUCLEOTIDE SEQUENCE [LARGE SCALE GENOMIC DNA]</scope>
    <source>
        <strain evidence="5 6">EB</strain>
    </source>
</reference>